<evidence type="ECO:0000313" key="2">
    <source>
        <dbReference type="EMBL" id="SEJ62157.1"/>
    </source>
</evidence>
<reference evidence="3" key="1">
    <citation type="submission" date="2016-10" db="EMBL/GenBank/DDBJ databases">
        <authorList>
            <person name="Varghese N."/>
            <person name="Submissions S."/>
        </authorList>
    </citation>
    <scope>NUCLEOTIDE SEQUENCE [LARGE SCALE GENOMIC DNA]</scope>
    <source>
        <strain evidence="3">CGMCC 1.10218</strain>
    </source>
</reference>
<proteinExistence type="predicted"/>
<dbReference type="STRING" id="856736.SAMN04488058_11241"/>
<evidence type="ECO:0000313" key="3">
    <source>
        <dbReference type="Proteomes" id="UP000199223"/>
    </source>
</evidence>
<evidence type="ECO:0000256" key="1">
    <source>
        <dbReference type="SAM" id="MobiDB-lite"/>
    </source>
</evidence>
<gene>
    <name evidence="2" type="ORF">SAMN04488058_11241</name>
</gene>
<dbReference type="EMBL" id="FNZA01000012">
    <property type="protein sequence ID" value="SEJ62157.1"/>
    <property type="molecule type" value="Genomic_DNA"/>
</dbReference>
<keyword evidence="3" id="KW-1185">Reference proteome</keyword>
<name>A0A1H7AE41_9DEIO</name>
<protein>
    <submittedName>
        <fullName evidence="2">Uncharacterized protein</fullName>
    </submittedName>
</protein>
<dbReference type="Proteomes" id="UP000199223">
    <property type="component" value="Unassembled WGS sequence"/>
</dbReference>
<organism evidence="2 3">
    <name type="scientific">Deinococcus reticulitermitis</name>
    <dbReference type="NCBI Taxonomy" id="856736"/>
    <lineage>
        <taxon>Bacteria</taxon>
        <taxon>Thermotogati</taxon>
        <taxon>Deinococcota</taxon>
        <taxon>Deinococci</taxon>
        <taxon>Deinococcales</taxon>
        <taxon>Deinococcaceae</taxon>
        <taxon>Deinococcus</taxon>
    </lineage>
</organism>
<dbReference type="AlphaFoldDB" id="A0A1H7AE41"/>
<sequence>MCKQSRGVPRRTLKEMPPLRFPHIACAALLLGSAHATDLDFGVSLASVSALQLVPQVGLHDLSLAGGRLDASVSTLGVQGGYERSLTLPPLGAVTVGAEAGVPWGGGLRLGARVAGSAGPVALNVGGSVFTASALALDPLAGWRPEPTDLRPTGWAADLGARYRVSRALIAVAGGELGAQPNASLGIEQRRDLTRATQGVPGEAGEGETETESTGTLTLRAGVRGGQNVLGLTGGLSYASEAGPGASLDLLVGRGFGVQAALTLPEILGFSSSLYAAYEPWRAAAAPLRYGLKASRELGRGTLVLAARGGQTQAGVSGFGAEARYRFTLPGREP</sequence>
<accession>A0A1H7AE41</accession>
<feature type="region of interest" description="Disordered" evidence="1">
    <location>
        <begin position="189"/>
        <end position="215"/>
    </location>
</feature>